<evidence type="ECO:0000256" key="2">
    <source>
        <dbReference type="SAM" id="Phobius"/>
    </source>
</evidence>
<dbReference type="AlphaFoldDB" id="A0A0J6W4B1"/>
<accession>A0A0J6W4B1</accession>
<protein>
    <submittedName>
        <fullName evidence="3">Uncharacterized protein</fullName>
    </submittedName>
</protein>
<dbReference type="EMBL" id="JYNU01000010">
    <property type="protein sequence ID" value="KMO77294.1"/>
    <property type="molecule type" value="Genomic_DNA"/>
</dbReference>
<reference evidence="3 4" key="1">
    <citation type="journal article" date="2015" name="Genome Biol. Evol.">
        <title>Characterization of Three Mycobacterium spp. with Potential Use in Bioremediation by Genome Sequencing and Comparative Genomics.</title>
        <authorList>
            <person name="Das S."/>
            <person name="Pettersson B.M."/>
            <person name="Behra P.R."/>
            <person name="Ramesh M."/>
            <person name="Dasgupta S."/>
            <person name="Bhattacharya A."/>
            <person name="Kirsebom L.A."/>
        </authorList>
    </citation>
    <scope>NUCLEOTIDE SEQUENCE [LARGE SCALE GENOMIC DNA]</scope>
    <source>
        <strain evidence="3 4">DSM 44075</strain>
    </source>
</reference>
<feature type="region of interest" description="Disordered" evidence="1">
    <location>
        <begin position="43"/>
        <end position="204"/>
    </location>
</feature>
<sequence>MGRPALRSNTCTVPAWRYIAAGGAISSILVVFGGGGAVAHADDRAPNAVDSGSRDGPSVADRSEHTSLQEPRAESVSPSHTETEAAHPDDTDGSGESPRTEDAPFPSEEQDTSTDSTADSSPAVPEDVTPEDVPTIDPPAEDTESGTATNSSTTGPDSSSTSVPVATATTTAPTADDAGITASPVSTDASSTSTPAVEPASVVSAPPVAQNAPVVENAPATGESPISSATEPTIAVSVPISAAVTTVPLVSATAVVAPPSILQWFVLLTWAQLQWLIQQQLSGSAVTPVLNRLGIADPRLISAVYPNPSSTAFLPTQFSWFTTTLDALQGMRSLGLPIDPALLQRTSATLAAEAAKLPGIVKALTDRVTARSGLQPRLPCVGTFIRNVSIWALFTAAAFGLFGMVSLTGLGTMVGFRQAKAGYALRAAGLARFSGPGPLGIVRETGFVQIGSRRSSAEPARLRAVASHLRNSA</sequence>
<keyword evidence="2" id="KW-0472">Membrane</keyword>
<keyword evidence="2" id="KW-1133">Transmembrane helix</keyword>
<feature type="compositionally biased region" description="Basic and acidic residues" evidence="1">
    <location>
        <begin position="61"/>
        <end position="73"/>
    </location>
</feature>
<dbReference type="RefSeq" id="WP_048422900.1">
    <property type="nucleotide sequence ID" value="NZ_JYNU01000010.1"/>
</dbReference>
<feature type="compositionally biased region" description="Low complexity" evidence="1">
    <location>
        <begin position="149"/>
        <end position="178"/>
    </location>
</feature>
<feature type="compositionally biased region" description="Low complexity" evidence="1">
    <location>
        <begin position="195"/>
        <end position="204"/>
    </location>
</feature>
<proteinExistence type="predicted"/>
<evidence type="ECO:0000256" key="1">
    <source>
        <dbReference type="SAM" id="MobiDB-lite"/>
    </source>
</evidence>
<gene>
    <name evidence="3" type="ORF">MOBUDSM44075_01863</name>
</gene>
<dbReference type="PATRIC" id="fig|1807.14.peg.1873"/>
<evidence type="ECO:0000313" key="4">
    <source>
        <dbReference type="Proteomes" id="UP000036313"/>
    </source>
</evidence>
<evidence type="ECO:0000313" key="3">
    <source>
        <dbReference type="EMBL" id="KMO77294.1"/>
    </source>
</evidence>
<feature type="compositionally biased region" description="Basic and acidic residues" evidence="1">
    <location>
        <begin position="81"/>
        <end position="90"/>
    </location>
</feature>
<name>A0A0J6W4B1_9MYCO</name>
<feature type="compositionally biased region" description="Polar residues" evidence="1">
    <location>
        <begin position="183"/>
        <end position="194"/>
    </location>
</feature>
<keyword evidence="2" id="KW-0812">Transmembrane</keyword>
<comment type="caution">
    <text evidence="3">The sequence shown here is derived from an EMBL/GenBank/DDBJ whole genome shotgun (WGS) entry which is preliminary data.</text>
</comment>
<dbReference type="Proteomes" id="UP000036313">
    <property type="component" value="Unassembled WGS sequence"/>
</dbReference>
<organism evidence="3 4">
    <name type="scientific">Mycolicibacterium obuense</name>
    <dbReference type="NCBI Taxonomy" id="1807"/>
    <lineage>
        <taxon>Bacteria</taxon>
        <taxon>Bacillati</taxon>
        <taxon>Actinomycetota</taxon>
        <taxon>Actinomycetes</taxon>
        <taxon>Mycobacteriales</taxon>
        <taxon>Mycobacteriaceae</taxon>
        <taxon>Mycolicibacterium</taxon>
    </lineage>
</organism>
<feature type="transmembrane region" description="Helical" evidence="2">
    <location>
        <begin position="390"/>
        <end position="416"/>
    </location>
</feature>